<dbReference type="PaxDb" id="6239-F57G4.1"/>
<dbReference type="EMBL" id="BX284605">
    <property type="protein sequence ID" value="CAB04506.2"/>
    <property type="molecule type" value="Genomic_DNA"/>
</dbReference>
<dbReference type="InterPro" id="IPR002900">
    <property type="entry name" value="DUF38/FTH_CAE_spp"/>
</dbReference>
<gene>
    <name evidence="3" type="ORF">CELE_F57G4.1</name>
    <name evidence="3 5" type="ORF">F57G4.1</name>
</gene>
<dbReference type="AGR" id="WB:WBGene00010206"/>
<organism evidence="3 4">
    <name type="scientific">Caenorhabditis elegans</name>
    <dbReference type="NCBI Taxonomy" id="6239"/>
    <lineage>
        <taxon>Eukaryota</taxon>
        <taxon>Metazoa</taxon>
        <taxon>Ecdysozoa</taxon>
        <taxon>Nematoda</taxon>
        <taxon>Chromadorea</taxon>
        <taxon>Rhabditida</taxon>
        <taxon>Rhabditina</taxon>
        <taxon>Rhabditomorpha</taxon>
        <taxon>Rhabditoidea</taxon>
        <taxon>Rhabditidae</taxon>
        <taxon>Peloderinae</taxon>
        <taxon>Caenorhabditis</taxon>
    </lineage>
</organism>
<evidence type="ECO:0000313" key="4">
    <source>
        <dbReference type="Proteomes" id="UP000001940"/>
    </source>
</evidence>
<dbReference type="HOGENOM" id="CLU_892081_0_0_1"/>
<dbReference type="GeneID" id="186456"/>
<keyword evidence="1" id="KW-0812">Transmembrane</keyword>
<dbReference type="Pfam" id="PF01827">
    <property type="entry name" value="FTH"/>
    <property type="match status" value="1"/>
</dbReference>
<feature type="transmembrane region" description="Helical" evidence="1">
    <location>
        <begin position="81"/>
        <end position="101"/>
    </location>
</feature>
<dbReference type="Bgee" id="WBGene00010206">
    <property type="expression patterns" value="Expressed in adult organism"/>
</dbReference>
<evidence type="ECO:0000256" key="1">
    <source>
        <dbReference type="SAM" id="Phobius"/>
    </source>
</evidence>
<evidence type="ECO:0000313" key="5">
    <source>
        <dbReference type="WormBase" id="F57G4.1"/>
    </source>
</evidence>
<dbReference type="PhylomeDB" id="Q9XUX6"/>
<dbReference type="Proteomes" id="UP000001940">
    <property type="component" value="Chromosome V"/>
</dbReference>
<dbReference type="AlphaFoldDB" id="Q9XUX6"/>
<feature type="domain" description="DUF38" evidence="2">
    <location>
        <begin position="110"/>
        <end position="245"/>
    </location>
</feature>
<dbReference type="InParanoid" id="Q9XUX6"/>
<dbReference type="KEGG" id="cel:CELE_F57G4.1"/>
<reference evidence="3 4" key="1">
    <citation type="journal article" date="1998" name="Science">
        <title>Genome sequence of the nematode C. elegans: a platform for investigating biology.</title>
        <authorList>
            <consortium name="The C. elegans sequencing consortium"/>
            <person name="Sulson J.E."/>
            <person name="Waterston R."/>
        </authorList>
    </citation>
    <scope>NUCLEOTIDE SEQUENCE [LARGE SCALE GENOMIC DNA]</scope>
    <source>
        <strain evidence="3 4">Bristol N2</strain>
    </source>
</reference>
<dbReference type="UCSC" id="F57G4.1">
    <property type="organism name" value="c. elegans"/>
</dbReference>
<keyword evidence="4" id="KW-1185">Reference proteome</keyword>
<evidence type="ECO:0000313" key="3">
    <source>
        <dbReference type="EMBL" id="CAB04506.2"/>
    </source>
</evidence>
<dbReference type="WormBase" id="F57G4.1">
    <property type="protein sequence ID" value="CE45123"/>
    <property type="gene ID" value="WBGene00010206"/>
</dbReference>
<dbReference type="PANTHER" id="PTHR23014">
    <property type="entry name" value="F-BOX A PROTEIN"/>
    <property type="match status" value="1"/>
</dbReference>
<keyword evidence="1" id="KW-1133">Transmembrane helix</keyword>
<accession>Q9XUX6</accession>
<proteinExistence type="predicted"/>
<keyword evidence="1" id="KW-0472">Membrane</keyword>
<evidence type="ECO:0000259" key="2">
    <source>
        <dbReference type="Pfam" id="PF01827"/>
    </source>
</evidence>
<dbReference type="RefSeq" id="NP_507457.2">
    <property type="nucleotide sequence ID" value="NM_075056.2"/>
</dbReference>
<dbReference type="CTD" id="186456"/>
<sequence>MEMLACGTNNTPSSTIKTIRISQIVEIYVTVEEISILAAYVMYKQKLQYRQELCYKSTINGCSLEIGGKEEIFKNQNFMEFFFSHLTIILSSTNFISYLSFSIINNSTSKFLEKLKSTLSTKNPALKVNELAYSFIGQSNVQHAISVIETLNSEALDTIHFRTDVDEEINLTKIMELPHWPNITCLKIEGFIVSETLENFLHLTNAKVTKHSITIQDLQILKKNFLGSQSEKKFVLVYKLDTGEIAENVQVVFGELSSSKKTIDYGITKQWKYRTDGRFELSIEYRQCVRFEDHSFTFVVTCAGSSSSLLTL</sequence>
<name>Q9XUX6_CAEEL</name>
<dbReference type="PANTHER" id="PTHR23014:SF1">
    <property type="entry name" value="DUF38 DOMAIN-CONTAINING PROTEIN-RELATED"/>
    <property type="match status" value="1"/>
</dbReference>
<dbReference type="OrthoDB" id="5910611at2759"/>
<protein>
    <submittedName>
        <fullName evidence="3">DUF38 domain-containing protein</fullName>
    </submittedName>
</protein>